<dbReference type="InterPro" id="IPR029058">
    <property type="entry name" value="AB_hydrolase_fold"/>
</dbReference>
<name>A0ABQ7G1T6_DUNSA</name>
<protein>
    <submittedName>
        <fullName evidence="3">Serine esterase-domain-containing protein</fullName>
    </submittedName>
</protein>
<gene>
    <name evidence="3" type="ORF">DUNSADRAFT_17408</name>
</gene>
<sequence length="497" mass="55288">MILKSFQLQQVHTRKQLVLSGGRMGNTISAKPRMSRESLSQAAVKAEDVVLQVDKRHSLEGQAVGSLSRQQQGSYTNNKQGPDHLIILVNGLFGANENWNTIVENMRQIMDPSKVLIRPSEANRRTDTFDGIDVCGQRLAQEIKGIVGANPSLTRLTVMGHSMGGLLVRYAIGVLFDPKTKRIAGLEPCHFISIATPHLGCDAEGISQVPFIGWLSIAPPLQYMFSQASAPVASLLFRRTGSQFFLADEDMGSNTGLPLLTRMTMDVPERGEYFWSALQSFASRTCYANTSRDHLVGWGNSSLRFMHSLPSLPPEHRSATGVVVEDPLLSAFDVRFQPQSERQHATSRGDVPIEWPSPVQALSFTDPVRRSKQVEAMLQRLQQLSWRRIDVSFQGSFLPLAHNHIQVTRRWLNWEGDSVAMHIAQCLRNTDQAYQELLQQEPQAHRPGPSPESRGADTAAQEKQGTAAAAPPARRSLQEVFPGQVPQDEKERHERPL</sequence>
<feature type="compositionally biased region" description="Low complexity" evidence="1">
    <location>
        <begin position="458"/>
        <end position="470"/>
    </location>
</feature>
<dbReference type="Pfam" id="PF05057">
    <property type="entry name" value="DUF676"/>
    <property type="match status" value="1"/>
</dbReference>
<organism evidence="3 4">
    <name type="scientific">Dunaliella salina</name>
    <name type="common">Green alga</name>
    <name type="synonym">Protococcus salinus</name>
    <dbReference type="NCBI Taxonomy" id="3046"/>
    <lineage>
        <taxon>Eukaryota</taxon>
        <taxon>Viridiplantae</taxon>
        <taxon>Chlorophyta</taxon>
        <taxon>core chlorophytes</taxon>
        <taxon>Chlorophyceae</taxon>
        <taxon>CS clade</taxon>
        <taxon>Chlamydomonadales</taxon>
        <taxon>Dunaliellaceae</taxon>
        <taxon>Dunaliella</taxon>
    </lineage>
</organism>
<feature type="region of interest" description="Disordered" evidence="1">
    <location>
        <begin position="440"/>
        <end position="497"/>
    </location>
</feature>
<keyword evidence="4" id="KW-1185">Reference proteome</keyword>
<dbReference type="EMBL" id="MU070283">
    <property type="protein sequence ID" value="KAF5828566.1"/>
    <property type="molecule type" value="Genomic_DNA"/>
</dbReference>
<feature type="domain" description="DUF676" evidence="2">
    <location>
        <begin position="81"/>
        <end position="296"/>
    </location>
</feature>
<dbReference type="Gene3D" id="3.40.50.1820">
    <property type="entry name" value="alpha/beta hydrolase"/>
    <property type="match status" value="1"/>
</dbReference>
<evidence type="ECO:0000313" key="3">
    <source>
        <dbReference type="EMBL" id="KAF5828566.1"/>
    </source>
</evidence>
<dbReference type="PANTHER" id="PTHR12482:SF11">
    <property type="entry name" value="LIPASE YOR059C ISOFORM X1"/>
    <property type="match status" value="1"/>
</dbReference>
<dbReference type="InterPro" id="IPR007751">
    <property type="entry name" value="DUF676_lipase-like"/>
</dbReference>
<feature type="compositionally biased region" description="Basic and acidic residues" evidence="1">
    <location>
        <begin position="487"/>
        <end position="497"/>
    </location>
</feature>
<accession>A0ABQ7G1T6</accession>
<comment type="caution">
    <text evidence="3">The sequence shown here is derived from an EMBL/GenBank/DDBJ whole genome shotgun (WGS) entry which is preliminary data.</text>
</comment>
<reference evidence="3" key="1">
    <citation type="submission" date="2017-08" db="EMBL/GenBank/DDBJ databases">
        <authorList>
            <person name="Polle J.E."/>
            <person name="Barry K."/>
            <person name="Cushman J."/>
            <person name="Schmutz J."/>
            <person name="Tran D."/>
            <person name="Hathwaick L.T."/>
            <person name="Yim W.C."/>
            <person name="Jenkins J."/>
            <person name="Mckie-Krisberg Z.M."/>
            <person name="Prochnik S."/>
            <person name="Lindquist E."/>
            <person name="Dockter R.B."/>
            <person name="Adam C."/>
            <person name="Molina H."/>
            <person name="Bunkerborg J."/>
            <person name="Jin E."/>
            <person name="Buchheim M."/>
            <person name="Magnuson J."/>
        </authorList>
    </citation>
    <scope>NUCLEOTIDE SEQUENCE</scope>
    <source>
        <strain evidence="3">CCAP 19/18</strain>
    </source>
</reference>
<proteinExistence type="predicted"/>
<dbReference type="PANTHER" id="PTHR12482">
    <property type="entry name" value="LIPASE ROG1-RELATED-RELATED"/>
    <property type="match status" value="1"/>
</dbReference>
<evidence type="ECO:0000256" key="1">
    <source>
        <dbReference type="SAM" id="MobiDB-lite"/>
    </source>
</evidence>
<dbReference type="InterPro" id="IPR044294">
    <property type="entry name" value="Lipase-like"/>
</dbReference>
<dbReference type="SUPFAM" id="SSF53474">
    <property type="entry name" value="alpha/beta-Hydrolases"/>
    <property type="match status" value="1"/>
</dbReference>
<evidence type="ECO:0000313" key="4">
    <source>
        <dbReference type="Proteomes" id="UP000815325"/>
    </source>
</evidence>
<dbReference type="Proteomes" id="UP000815325">
    <property type="component" value="Unassembled WGS sequence"/>
</dbReference>
<evidence type="ECO:0000259" key="2">
    <source>
        <dbReference type="Pfam" id="PF05057"/>
    </source>
</evidence>